<dbReference type="GO" id="GO:0005987">
    <property type="term" value="P:sucrose catabolic process"/>
    <property type="evidence" value="ECO:0007669"/>
    <property type="project" value="TreeGrafter"/>
</dbReference>
<accession>A0A9X2CP26</accession>
<organism evidence="7 8">
    <name type="scientific">Halalkalibacter alkaliphilus</name>
    <dbReference type="NCBI Taxonomy" id="2917993"/>
    <lineage>
        <taxon>Bacteria</taxon>
        <taxon>Bacillati</taxon>
        <taxon>Bacillota</taxon>
        <taxon>Bacilli</taxon>
        <taxon>Bacillales</taxon>
        <taxon>Bacillaceae</taxon>
        <taxon>Halalkalibacter</taxon>
    </lineage>
</organism>
<dbReference type="InterPro" id="IPR018053">
    <property type="entry name" value="Glyco_hydro_32_AS"/>
</dbReference>
<name>A0A9X2CP26_9BACI</name>
<keyword evidence="8" id="KW-1185">Reference proteome</keyword>
<evidence type="ECO:0000256" key="1">
    <source>
        <dbReference type="ARBA" id="ARBA00009902"/>
    </source>
</evidence>
<keyword evidence="2 4" id="KW-0378">Hydrolase</keyword>
<gene>
    <name evidence="7" type="ORF">MF646_01040</name>
</gene>
<dbReference type="GO" id="GO:0005737">
    <property type="term" value="C:cytoplasm"/>
    <property type="evidence" value="ECO:0007669"/>
    <property type="project" value="TreeGrafter"/>
</dbReference>
<evidence type="ECO:0000259" key="5">
    <source>
        <dbReference type="Pfam" id="PF00251"/>
    </source>
</evidence>
<evidence type="ECO:0000256" key="4">
    <source>
        <dbReference type="RuleBase" id="RU362110"/>
    </source>
</evidence>
<feature type="domain" description="Glycosyl hydrolase family 32 N-terminal" evidence="5">
    <location>
        <begin position="11"/>
        <end position="318"/>
    </location>
</feature>
<comment type="similarity">
    <text evidence="1 4">Belongs to the glycosyl hydrolase 32 family.</text>
</comment>
<dbReference type="Gene3D" id="2.60.120.560">
    <property type="entry name" value="Exo-inulinase, domain 1"/>
    <property type="match status" value="1"/>
</dbReference>
<proteinExistence type="inferred from homology"/>
<comment type="caution">
    <text evidence="7">The sequence shown here is derived from an EMBL/GenBank/DDBJ whole genome shotgun (WGS) entry which is preliminary data.</text>
</comment>
<keyword evidence="3 4" id="KW-0326">Glycosidase</keyword>
<dbReference type="PANTHER" id="PTHR42800:SF1">
    <property type="entry name" value="EXOINULINASE INUD (AFU_ORTHOLOGUE AFUA_5G00480)"/>
    <property type="match status" value="1"/>
</dbReference>
<dbReference type="Pfam" id="PF00251">
    <property type="entry name" value="Glyco_hydro_32N"/>
    <property type="match status" value="1"/>
</dbReference>
<dbReference type="SMART" id="SM00640">
    <property type="entry name" value="Glyco_32"/>
    <property type="match status" value="1"/>
</dbReference>
<evidence type="ECO:0000259" key="6">
    <source>
        <dbReference type="Pfam" id="PF08244"/>
    </source>
</evidence>
<dbReference type="SUPFAM" id="SSF75005">
    <property type="entry name" value="Arabinanase/levansucrase/invertase"/>
    <property type="match status" value="1"/>
</dbReference>
<reference evidence="7" key="1">
    <citation type="submission" date="2022-02" db="EMBL/GenBank/DDBJ databases">
        <title>Halalkalibacter sp. nov. isolated from Lonar Lake, India.</title>
        <authorList>
            <person name="Joshi A."/>
            <person name="Thite S."/>
            <person name="Lodha T."/>
        </authorList>
    </citation>
    <scope>NUCLEOTIDE SEQUENCE</scope>
    <source>
        <strain evidence="7">MEB205</strain>
    </source>
</reference>
<dbReference type="InterPro" id="IPR013148">
    <property type="entry name" value="Glyco_hydro_32_N"/>
</dbReference>
<evidence type="ECO:0000256" key="3">
    <source>
        <dbReference type="ARBA" id="ARBA00023295"/>
    </source>
</evidence>
<evidence type="ECO:0000256" key="2">
    <source>
        <dbReference type="ARBA" id="ARBA00022801"/>
    </source>
</evidence>
<sequence length="482" mass="55392">MYNERYRPQFHFSPKENWMNDPNGLVYFKGEYHLFYQYHPDGTKWGPMHWGHAVSKDLIHWDHLPIALFPDELGTIFSGCAVVDYGNTSGLKDGDEDVMVAIFTQHEEGNQKQSIAYSHDRGRTWTKYHNNPVIANPGLKDIRDPKVFWHEDANKWIMSLACGNHIRFYGSSNLLEWEHMSSFGEGYGAHGGVWECPDLIEVPVKGSEEKKWVLIVSINPGAPNGGSGMQYFVGEFNGKSFLPDESPETTHWADYGRDFYAAVSWLDTPTQEQIWIGWMSNWQYANEVPTHPWRSAMSIPRVVTLMKTENGYNLVQTPVKEIEQLRTRKTIEEHDVITHKEKPLKLSGVGPLLEMDIEVKEAQADTWGIHVRHGESQTTIAFHLKKGQWSIDRTQSGEVDFSTEFPSKDIAPFEKEVNKVQFYLDTSSLEVFLNDGESVITELIFPSQEDVEMELFARNGEVAFDRVKVTNLKGIWEKEREL</sequence>
<dbReference type="PROSITE" id="PS00609">
    <property type="entry name" value="GLYCOSYL_HYDROL_F32"/>
    <property type="match status" value="1"/>
</dbReference>
<dbReference type="RefSeq" id="WP_250094624.1">
    <property type="nucleotide sequence ID" value="NZ_JAKRYL010000001.1"/>
</dbReference>
<dbReference type="AlphaFoldDB" id="A0A9X2CP26"/>
<evidence type="ECO:0000313" key="7">
    <source>
        <dbReference type="EMBL" id="MCL7745692.1"/>
    </source>
</evidence>
<dbReference type="Proteomes" id="UP001139150">
    <property type="component" value="Unassembled WGS sequence"/>
</dbReference>
<dbReference type="InterPro" id="IPR001362">
    <property type="entry name" value="Glyco_hydro_32"/>
</dbReference>
<dbReference type="PANTHER" id="PTHR42800">
    <property type="entry name" value="EXOINULINASE INUD (AFU_ORTHOLOGUE AFUA_5G00480)"/>
    <property type="match status" value="1"/>
</dbReference>
<dbReference type="EMBL" id="JAKRYL010000001">
    <property type="protein sequence ID" value="MCL7745692.1"/>
    <property type="molecule type" value="Genomic_DNA"/>
</dbReference>
<feature type="domain" description="Glycosyl hydrolase family 32 C-terminal" evidence="6">
    <location>
        <begin position="321"/>
        <end position="470"/>
    </location>
</feature>
<dbReference type="SUPFAM" id="SSF49899">
    <property type="entry name" value="Concanavalin A-like lectins/glucanases"/>
    <property type="match status" value="1"/>
</dbReference>
<dbReference type="CDD" id="cd18622">
    <property type="entry name" value="GH32_Inu-like"/>
    <property type="match status" value="1"/>
</dbReference>
<dbReference type="Gene3D" id="2.115.10.20">
    <property type="entry name" value="Glycosyl hydrolase domain, family 43"/>
    <property type="match status" value="1"/>
</dbReference>
<dbReference type="InterPro" id="IPR023296">
    <property type="entry name" value="Glyco_hydro_beta-prop_sf"/>
</dbReference>
<evidence type="ECO:0000313" key="8">
    <source>
        <dbReference type="Proteomes" id="UP001139150"/>
    </source>
</evidence>
<dbReference type="InterPro" id="IPR013320">
    <property type="entry name" value="ConA-like_dom_sf"/>
</dbReference>
<dbReference type="InterPro" id="IPR013189">
    <property type="entry name" value="Glyco_hydro_32_C"/>
</dbReference>
<dbReference type="GO" id="GO:0004575">
    <property type="term" value="F:sucrose alpha-glucosidase activity"/>
    <property type="evidence" value="ECO:0007669"/>
    <property type="project" value="TreeGrafter"/>
</dbReference>
<dbReference type="FunFam" id="2.115.10.20:FF:000002">
    <property type="entry name" value="Invertase 2"/>
    <property type="match status" value="1"/>
</dbReference>
<protein>
    <submittedName>
        <fullName evidence="7">Glycoside hydrolase family 32 protein</fullName>
    </submittedName>
</protein>
<dbReference type="Pfam" id="PF08244">
    <property type="entry name" value="Glyco_hydro_32C"/>
    <property type="match status" value="1"/>
</dbReference>